<dbReference type="AlphaFoldDB" id="L0HCM3"/>
<evidence type="ECO:0000313" key="2">
    <source>
        <dbReference type="EMBL" id="AGB01551.1"/>
    </source>
</evidence>
<name>L0HCM3_METFS</name>
<dbReference type="STRING" id="593750.Metfor_0479"/>
<reference evidence="2 3" key="2">
    <citation type="journal article" date="2014" name="Genome Announc.">
        <title>Complete Genome Sequence of Methanoregula formicica SMSPT, a Mesophilic Hydrogenotrophic Methanogen Isolated from a Methanogenic Upflow Anaerobic Sludge Blanket Reactor.</title>
        <authorList>
            <person name="Yamamoto K."/>
            <person name="Tamaki H."/>
            <person name="Cadillo-Quiroz H."/>
            <person name="Imachi H."/>
            <person name="Kyrpides N."/>
            <person name="Woyke T."/>
            <person name="Goodwin L."/>
            <person name="Zinder S.H."/>
            <person name="Kamagata Y."/>
            <person name="Liu W.T."/>
        </authorList>
    </citation>
    <scope>NUCLEOTIDE SEQUENCE [LARGE SCALE GENOMIC DNA]</scope>
    <source>
        <strain evidence="3">DSM 22288 / NBRC 105244 / SMSP</strain>
    </source>
</reference>
<dbReference type="HOGENOM" id="CLU_670161_0_0_2"/>
<dbReference type="RefSeq" id="WP_015284515.1">
    <property type="nucleotide sequence ID" value="NC_019943.1"/>
</dbReference>
<organism evidence="2 3">
    <name type="scientific">Methanoregula formicica (strain DSM 22288 / NBRC 105244 / SMSP)</name>
    <dbReference type="NCBI Taxonomy" id="593750"/>
    <lineage>
        <taxon>Archaea</taxon>
        <taxon>Methanobacteriati</taxon>
        <taxon>Methanobacteriota</taxon>
        <taxon>Stenosarchaea group</taxon>
        <taxon>Methanomicrobia</taxon>
        <taxon>Methanomicrobiales</taxon>
        <taxon>Methanoregulaceae</taxon>
        <taxon>Methanoregula</taxon>
    </lineage>
</organism>
<evidence type="ECO:0000256" key="1">
    <source>
        <dbReference type="SAM" id="Phobius"/>
    </source>
</evidence>
<dbReference type="eggNOG" id="arCOG02080">
    <property type="taxonomic scope" value="Archaea"/>
</dbReference>
<dbReference type="OrthoDB" id="116073at2157"/>
<dbReference type="PANTHER" id="PTHR35902">
    <property type="entry name" value="S-LAYER DOMAIN-LIKE PROTEIN-RELATED"/>
    <property type="match status" value="1"/>
</dbReference>
<dbReference type="Proteomes" id="UP000010824">
    <property type="component" value="Chromosome"/>
</dbReference>
<keyword evidence="3" id="KW-1185">Reference proteome</keyword>
<keyword evidence="1" id="KW-0812">Transmembrane</keyword>
<feature type="transmembrane region" description="Helical" evidence="1">
    <location>
        <begin position="409"/>
        <end position="430"/>
    </location>
</feature>
<dbReference type="PANTHER" id="PTHR35902:SF3">
    <property type="entry name" value="NPCBM-ASSOCIATED, NEW3 DOMAIN OF ALPHA-GALACTOSIDASE"/>
    <property type="match status" value="1"/>
</dbReference>
<evidence type="ECO:0000313" key="3">
    <source>
        <dbReference type="Proteomes" id="UP000010824"/>
    </source>
</evidence>
<reference evidence="3" key="1">
    <citation type="submission" date="2011-12" db="EMBL/GenBank/DDBJ databases">
        <title>Complete sequence of Methanoregula formicicum SMSP.</title>
        <authorList>
            <person name="Lucas S."/>
            <person name="Han J."/>
            <person name="Lapidus A."/>
            <person name="Cheng J.-F."/>
            <person name="Goodwin L."/>
            <person name="Pitluck S."/>
            <person name="Peters L."/>
            <person name="Ovchinnikova G."/>
            <person name="Teshima H."/>
            <person name="Detter J.C."/>
            <person name="Han C."/>
            <person name="Tapia R."/>
            <person name="Land M."/>
            <person name="Hauser L."/>
            <person name="Kyrpides N."/>
            <person name="Ivanova N."/>
            <person name="Pagani I."/>
            <person name="Imachi H."/>
            <person name="Tamaki H."/>
            <person name="Sekiguchi Y."/>
            <person name="Kamagata Y."/>
            <person name="Cadillo-Quiroz H."/>
            <person name="Zinder S."/>
            <person name="Liu W.-T."/>
            <person name="Woyke T."/>
        </authorList>
    </citation>
    <scope>NUCLEOTIDE SEQUENCE [LARGE SCALE GENOMIC DNA]</scope>
    <source>
        <strain evidence="3">DSM 22288 / NBRC 105244 / SMSP</strain>
    </source>
</reference>
<dbReference type="InParanoid" id="L0HCM3"/>
<feature type="transmembrane region" description="Helical" evidence="1">
    <location>
        <begin position="26"/>
        <end position="46"/>
    </location>
</feature>
<dbReference type="GeneID" id="43503248"/>
<sequence length="440" mass="46763" precursor="true">MEETRTTAGTRQHRESVHRSESHKRAILIVIAGILLMLAALPAAAVDAEGSTTNPTAIVADYTVIPSVLMPGDQGTATLVIKNTAQSASVKENTGIASGGTFANTKSTDINIYLENVHLEGNGIEVLTKDFDRIGELGPGQSVPVTFVIRAPSKSGIYFPEAWIDVRNGRSTRYPLTVNVNTDISSQKKPALSVSQSLPDRVAPGDDCTAGITITNTGLLRASDITMVVNSTTKSLVLTSPGRHYFEHLDPGEEANLTLRFATDKNTPIGIDPVTLSITYRTPDGSTERQAETLGIPVKGKAEMALKSFSTDPVRPVPGSPFTMILRVENTGTDQATSVHATLDSPFTGTKTAFIGSVDKNSDAPAIFYLQATKDGSVPVNLTISYSDDFGTHTITDDAVVTTTPSSGLVPFASAVLALCILAGGAYWYLRIRPGKKNDR</sequence>
<keyword evidence="1" id="KW-0472">Membrane</keyword>
<gene>
    <name evidence="2" type="ordered locus">Metfor_0479</name>
</gene>
<protein>
    <submittedName>
        <fullName evidence="2">S-layer domain-containing protein</fullName>
    </submittedName>
</protein>
<dbReference type="EMBL" id="CP003167">
    <property type="protein sequence ID" value="AGB01551.1"/>
    <property type="molecule type" value="Genomic_DNA"/>
</dbReference>
<accession>L0HCM3</accession>
<keyword evidence="1" id="KW-1133">Transmembrane helix</keyword>
<proteinExistence type="predicted"/>
<dbReference type="KEGG" id="mfo:Metfor_0479"/>